<evidence type="ECO:0000313" key="3">
    <source>
        <dbReference type="Proteomes" id="UP001177744"/>
    </source>
</evidence>
<dbReference type="PANTHER" id="PTHR23209">
    <property type="entry name" value="A-KINASE ANCHOR PROTEIN 12"/>
    <property type="match status" value="1"/>
</dbReference>
<dbReference type="PANTHER" id="PTHR23209:SF4">
    <property type="entry name" value="A-KINASE ANCHOR PROTEIN 12"/>
    <property type="match status" value="1"/>
</dbReference>
<dbReference type="GO" id="GO:0005737">
    <property type="term" value="C:cytoplasm"/>
    <property type="evidence" value="ECO:0007669"/>
    <property type="project" value="TreeGrafter"/>
</dbReference>
<comment type="caution">
    <text evidence="2">The sequence shown here is derived from an EMBL/GenBank/DDBJ whole genome shotgun (WGS) entry which is preliminary data.</text>
</comment>
<dbReference type="GO" id="GO:0090036">
    <property type="term" value="P:regulation of protein kinase C signaling"/>
    <property type="evidence" value="ECO:0007669"/>
    <property type="project" value="InterPro"/>
</dbReference>
<sequence length="104" mass="11237">MLASQERVKVQGSPLKKLFSSTGIKKLSGKKQKAKRGGDEDSGEQHAVQADSPESPDEQKGESSASSPEEPEEITCLEKGIADAAQEGTSKRELLPMGKRRERV</sequence>
<feature type="region of interest" description="Disordered" evidence="1">
    <location>
        <begin position="1"/>
        <end position="104"/>
    </location>
</feature>
<dbReference type="GO" id="GO:0051018">
    <property type="term" value="F:protein kinase A binding"/>
    <property type="evidence" value="ECO:0007669"/>
    <property type="project" value="InterPro"/>
</dbReference>
<dbReference type="AlphaFoldDB" id="A0AA40LLC3"/>
<dbReference type="InterPro" id="IPR028540">
    <property type="entry name" value="AKAP12"/>
</dbReference>
<accession>A0AA40LLC3</accession>
<keyword evidence="3" id="KW-1185">Reference proteome</keyword>
<organism evidence="2 3">
    <name type="scientific">Cnephaeus nilssonii</name>
    <name type="common">Northern bat</name>
    <name type="synonym">Eptesicus nilssonii</name>
    <dbReference type="NCBI Taxonomy" id="3371016"/>
    <lineage>
        <taxon>Eukaryota</taxon>
        <taxon>Metazoa</taxon>
        <taxon>Chordata</taxon>
        <taxon>Craniata</taxon>
        <taxon>Vertebrata</taxon>
        <taxon>Euteleostomi</taxon>
        <taxon>Mammalia</taxon>
        <taxon>Eutheria</taxon>
        <taxon>Laurasiatheria</taxon>
        <taxon>Chiroptera</taxon>
        <taxon>Yangochiroptera</taxon>
        <taxon>Vespertilionidae</taxon>
        <taxon>Cnephaeus</taxon>
    </lineage>
</organism>
<dbReference type="EMBL" id="JAULJE010000010">
    <property type="protein sequence ID" value="KAK1337936.1"/>
    <property type="molecule type" value="Genomic_DNA"/>
</dbReference>
<dbReference type="GO" id="GO:0010739">
    <property type="term" value="P:positive regulation of protein kinase A signaling"/>
    <property type="evidence" value="ECO:0007669"/>
    <property type="project" value="InterPro"/>
</dbReference>
<dbReference type="GO" id="GO:0007165">
    <property type="term" value="P:signal transduction"/>
    <property type="evidence" value="ECO:0007669"/>
    <property type="project" value="TreeGrafter"/>
</dbReference>
<reference evidence="2" key="1">
    <citation type="submission" date="2023-06" db="EMBL/GenBank/DDBJ databases">
        <title>Reference genome for the Northern bat (Eptesicus nilssonii), a most northern bat species.</title>
        <authorList>
            <person name="Laine V.N."/>
            <person name="Pulliainen A.T."/>
            <person name="Lilley T.M."/>
        </authorList>
    </citation>
    <scope>NUCLEOTIDE SEQUENCE</scope>
    <source>
        <strain evidence="2">BLF_Eptnil</strain>
        <tissue evidence="2">Kidney</tissue>
    </source>
</reference>
<gene>
    <name evidence="2" type="ORF">QTO34_001039</name>
</gene>
<dbReference type="Proteomes" id="UP001177744">
    <property type="component" value="Unassembled WGS sequence"/>
</dbReference>
<proteinExistence type="predicted"/>
<name>A0AA40LLC3_CNENI</name>
<protein>
    <submittedName>
        <fullName evidence="2">Uncharacterized protein</fullName>
    </submittedName>
</protein>
<evidence type="ECO:0000256" key="1">
    <source>
        <dbReference type="SAM" id="MobiDB-lite"/>
    </source>
</evidence>
<evidence type="ECO:0000313" key="2">
    <source>
        <dbReference type="EMBL" id="KAK1337936.1"/>
    </source>
</evidence>